<protein>
    <submittedName>
        <fullName evidence="2">Uncharacterized protein</fullName>
    </submittedName>
</protein>
<accession>A0A450Z8Y8</accession>
<evidence type="ECO:0000313" key="1">
    <source>
        <dbReference type="EMBL" id="VFK47663.1"/>
    </source>
</evidence>
<organism evidence="2">
    <name type="scientific">Candidatus Kentrum sp. TC</name>
    <dbReference type="NCBI Taxonomy" id="2126339"/>
    <lineage>
        <taxon>Bacteria</taxon>
        <taxon>Pseudomonadati</taxon>
        <taxon>Pseudomonadota</taxon>
        <taxon>Gammaproteobacteria</taxon>
        <taxon>Candidatus Kentrum</taxon>
    </lineage>
</organism>
<evidence type="ECO:0000313" key="3">
    <source>
        <dbReference type="EMBL" id="VFK63227.1"/>
    </source>
</evidence>
<dbReference type="AlphaFoldDB" id="A0A450Z8Y8"/>
<name>A0A450Z8Y8_9GAMM</name>
<dbReference type="EMBL" id="CAADFW010000089">
    <property type="protein sequence ID" value="VFK63227.1"/>
    <property type="molecule type" value="Genomic_DNA"/>
</dbReference>
<sequence>MGLLLRISRKDANERMRIAAARLDTDSFPNTGLSFLFVIGDISL</sequence>
<dbReference type="EMBL" id="CAADFS010000097">
    <property type="protein sequence ID" value="VFK50264.1"/>
    <property type="molecule type" value="Genomic_DNA"/>
</dbReference>
<dbReference type="EMBL" id="CAADFT010000090">
    <property type="protein sequence ID" value="VFK47663.1"/>
    <property type="molecule type" value="Genomic_DNA"/>
</dbReference>
<gene>
    <name evidence="2" type="ORF">BECKTC1821D_GA0114238_10977</name>
    <name evidence="1" type="ORF">BECKTC1821E_GA0114239_10906</name>
    <name evidence="3" type="ORF">BECKTC1821F_GA0114240_10897</name>
</gene>
<reference evidence="2" key="1">
    <citation type="submission" date="2019-02" db="EMBL/GenBank/DDBJ databases">
        <authorList>
            <person name="Gruber-Vodicka R. H."/>
            <person name="Seah K. B. B."/>
        </authorList>
    </citation>
    <scope>NUCLEOTIDE SEQUENCE</scope>
    <source>
        <strain evidence="2">BECK_BZ123</strain>
        <strain evidence="1">BECK_BZ125</strain>
        <strain evidence="3">BECK_BZ126</strain>
    </source>
</reference>
<proteinExistence type="predicted"/>
<evidence type="ECO:0000313" key="2">
    <source>
        <dbReference type="EMBL" id="VFK50264.1"/>
    </source>
</evidence>